<keyword evidence="3" id="KW-0238">DNA-binding</keyword>
<keyword evidence="4" id="KW-0804">Transcription</keyword>
<evidence type="ECO:0000256" key="2">
    <source>
        <dbReference type="ARBA" id="ARBA00023015"/>
    </source>
</evidence>
<evidence type="ECO:0000313" key="8">
    <source>
        <dbReference type="EMBL" id="KLK90196.1"/>
    </source>
</evidence>
<dbReference type="InterPro" id="IPR011006">
    <property type="entry name" value="CheY-like_superfamily"/>
</dbReference>
<comment type="caution">
    <text evidence="8">The sequence shown here is derived from an EMBL/GenBank/DDBJ whole genome shotgun (WGS) entry which is preliminary data.</text>
</comment>
<protein>
    <submittedName>
        <fullName evidence="8">LuxR family transcriptional regulator</fullName>
    </submittedName>
</protein>
<dbReference type="SMART" id="SM00421">
    <property type="entry name" value="HTH_LUXR"/>
    <property type="match status" value="1"/>
</dbReference>
<dbReference type="PANTHER" id="PTHR43214">
    <property type="entry name" value="TWO-COMPONENT RESPONSE REGULATOR"/>
    <property type="match status" value="1"/>
</dbReference>
<dbReference type="GO" id="GO:0000160">
    <property type="term" value="P:phosphorelay signal transduction system"/>
    <property type="evidence" value="ECO:0007669"/>
    <property type="project" value="InterPro"/>
</dbReference>
<dbReference type="RefSeq" id="WP_047192159.1">
    <property type="nucleotide sequence ID" value="NZ_LCYG01000092.1"/>
</dbReference>
<evidence type="ECO:0000256" key="4">
    <source>
        <dbReference type="ARBA" id="ARBA00023163"/>
    </source>
</evidence>
<dbReference type="InterPro" id="IPR001789">
    <property type="entry name" value="Sig_transdc_resp-reg_receiver"/>
</dbReference>
<dbReference type="EMBL" id="LCYG01000092">
    <property type="protein sequence ID" value="KLK90196.1"/>
    <property type="molecule type" value="Genomic_DNA"/>
</dbReference>
<dbReference type="InterPro" id="IPR000792">
    <property type="entry name" value="Tscrpt_reg_LuxR_C"/>
</dbReference>
<feature type="domain" description="Response regulatory" evidence="7">
    <location>
        <begin position="4"/>
        <end position="120"/>
    </location>
</feature>
<dbReference type="InterPro" id="IPR016032">
    <property type="entry name" value="Sig_transdc_resp-reg_C-effctor"/>
</dbReference>
<dbReference type="PRINTS" id="PR00038">
    <property type="entry name" value="HTHLUXR"/>
</dbReference>
<keyword evidence="1 5" id="KW-0597">Phosphoprotein</keyword>
<dbReference type="PANTHER" id="PTHR43214:SF41">
    <property type="entry name" value="NITRATE_NITRITE RESPONSE REGULATOR PROTEIN NARP"/>
    <property type="match status" value="1"/>
</dbReference>
<dbReference type="SMART" id="SM00448">
    <property type="entry name" value="REC"/>
    <property type="match status" value="1"/>
</dbReference>
<proteinExistence type="predicted"/>
<dbReference type="AlphaFoldDB" id="A0A0H1R5U6"/>
<evidence type="ECO:0000313" key="9">
    <source>
        <dbReference type="Proteomes" id="UP000035489"/>
    </source>
</evidence>
<evidence type="ECO:0000256" key="3">
    <source>
        <dbReference type="ARBA" id="ARBA00023125"/>
    </source>
</evidence>
<dbReference type="InterPro" id="IPR058245">
    <property type="entry name" value="NreC/VraR/RcsB-like_REC"/>
</dbReference>
<feature type="domain" description="HTH luxR-type" evidence="6">
    <location>
        <begin position="143"/>
        <end position="208"/>
    </location>
</feature>
<dbReference type="GO" id="GO:0003677">
    <property type="term" value="F:DNA binding"/>
    <property type="evidence" value="ECO:0007669"/>
    <property type="project" value="UniProtKB-KW"/>
</dbReference>
<dbReference type="STRING" id="1225564.AA309_27195"/>
<evidence type="ECO:0000256" key="5">
    <source>
        <dbReference type="PROSITE-ProRule" id="PRU00169"/>
    </source>
</evidence>
<dbReference type="PROSITE" id="PS00622">
    <property type="entry name" value="HTH_LUXR_1"/>
    <property type="match status" value="1"/>
</dbReference>
<gene>
    <name evidence="8" type="ORF">AA309_27195</name>
</gene>
<dbReference type="PATRIC" id="fig|1225564.3.peg.7071"/>
<name>A0A0H1R5U6_9HYPH</name>
<dbReference type="Gene3D" id="3.40.50.2300">
    <property type="match status" value="1"/>
</dbReference>
<dbReference type="OrthoDB" id="9814495at2"/>
<keyword evidence="2" id="KW-0805">Transcription regulation</keyword>
<reference evidence="8 9" key="1">
    <citation type="submission" date="2015-05" db="EMBL/GenBank/DDBJ databases">
        <title>Draft genome sequence of Microvirga vignae strain BR3299, a novel nitrogen fixing bacteria isolated from Brazil semi-aired region.</title>
        <authorList>
            <person name="Zilli J.E."/>
            <person name="Passos S.R."/>
            <person name="Leite J."/>
            <person name="Baldani J.I."/>
            <person name="Xavier G.R."/>
            <person name="Rumjaneck N.G."/>
            <person name="Simoes-Araujo J.L."/>
        </authorList>
    </citation>
    <scope>NUCLEOTIDE SEQUENCE [LARGE SCALE GENOMIC DNA]</scope>
    <source>
        <strain evidence="8 9">BR3299</strain>
    </source>
</reference>
<organism evidence="8 9">
    <name type="scientific">Microvirga vignae</name>
    <dbReference type="NCBI Taxonomy" id="1225564"/>
    <lineage>
        <taxon>Bacteria</taxon>
        <taxon>Pseudomonadati</taxon>
        <taxon>Pseudomonadota</taxon>
        <taxon>Alphaproteobacteria</taxon>
        <taxon>Hyphomicrobiales</taxon>
        <taxon>Methylobacteriaceae</taxon>
        <taxon>Microvirga</taxon>
    </lineage>
</organism>
<dbReference type="SUPFAM" id="SSF46894">
    <property type="entry name" value="C-terminal effector domain of the bipartite response regulators"/>
    <property type="match status" value="1"/>
</dbReference>
<dbReference type="Proteomes" id="UP000035489">
    <property type="component" value="Unassembled WGS sequence"/>
</dbReference>
<feature type="modified residue" description="4-aspartylphosphate" evidence="5">
    <location>
        <position position="55"/>
    </location>
</feature>
<dbReference type="CDD" id="cd06170">
    <property type="entry name" value="LuxR_C_like"/>
    <property type="match status" value="1"/>
</dbReference>
<dbReference type="Pfam" id="PF00196">
    <property type="entry name" value="GerE"/>
    <property type="match status" value="1"/>
</dbReference>
<evidence type="ECO:0000256" key="1">
    <source>
        <dbReference type="ARBA" id="ARBA00022553"/>
    </source>
</evidence>
<dbReference type="GO" id="GO:0006355">
    <property type="term" value="P:regulation of DNA-templated transcription"/>
    <property type="evidence" value="ECO:0007669"/>
    <property type="project" value="InterPro"/>
</dbReference>
<dbReference type="InterPro" id="IPR039420">
    <property type="entry name" value="WalR-like"/>
</dbReference>
<dbReference type="CDD" id="cd17535">
    <property type="entry name" value="REC_NarL-like"/>
    <property type="match status" value="1"/>
</dbReference>
<evidence type="ECO:0000259" key="6">
    <source>
        <dbReference type="PROSITE" id="PS50043"/>
    </source>
</evidence>
<dbReference type="SUPFAM" id="SSF52172">
    <property type="entry name" value="CheY-like"/>
    <property type="match status" value="1"/>
</dbReference>
<dbReference type="Pfam" id="PF00072">
    <property type="entry name" value="Response_reg"/>
    <property type="match status" value="1"/>
</dbReference>
<dbReference type="PROSITE" id="PS50110">
    <property type="entry name" value="RESPONSE_REGULATORY"/>
    <property type="match status" value="1"/>
</dbReference>
<dbReference type="PROSITE" id="PS50043">
    <property type="entry name" value="HTH_LUXR_2"/>
    <property type="match status" value="1"/>
</dbReference>
<accession>A0A0H1R5U6</accession>
<keyword evidence="9" id="KW-1185">Reference proteome</keyword>
<sequence length="212" mass="23532">MTVKLLVADDHAIVRRGLQALLEAQAGWQICALAENGQVAVDLVGRHRPDVAILDYSLPGLNGLEATRHIRRACPSTEVLIYTMHNNEDIIRDVLRAGARGYLLKTEDDSEVVRAVQALLCKKPYFSPQVAQTLLDTFLSGGKVVASQTLTSREREVIQLVAEGRSNRDIADRWKVSIKTVESHRTAAMRKLNLRSGVELALYAVRNKLIEP</sequence>
<evidence type="ECO:0000259" key="7">
    <source>
        <dbReference type="PROSITE" id="PS50110"/>
    </source>
</evidence>